<evidence type="ECO:0000313" key="2">
    <source>
        <dbReference type="Proteomes" id="UP000218334"/>
    </source>
</evidence>
<reference evidence="2" key="1">
    <citation type="journal article" date="2017" name="Nat. Ecol. Evol.">
        <title>Genome expansion and lineage-specific genetic innovations in the forest pathogenic fungi Armillaria.</title>
        <authorList>
            <person name="Sipos G."/>
            <person name="Prasanna A.N."/>
            <person name="Walter M.C."/>
            <person name="O'Connor E."/>
            <person name="Balint B."/>
            <person name="Krizsan K."/>
            <person name="Kiss B."/>
            <person name="Hess J."/>
            <person name="Varga T."/>
            <person name="Slot J."/>
            <person name="Riley R."/>
            <person name="Boka B."/>
            <person name="Rigling D."/>
            <person name="Barry K."/>
            <person name="Lee J."/>
            <person name="Mihaltcheva S."/>
            <person name="LaButti K."/>
            <person name="Lipzen A."/>
            <person name="Waldron R."/>
            <person name="Moloney N.M."/>
            <person name="Sperisen C."/>
            <person name="Kredics L."/>
            <person name="Vagvoelgyi C."/>
            <person name="Patrignani A."/>
            <person name="Fitzpatrick D."/>
            <person name="Nagy I."/>
            <person name="Doyle S."/>
            <person name="Anderson J.B."/>
            <person name="Grigoriev I.V."/>
            <person name="Gueldener U."/>
            <person name="Muensterkoetter M."/>
            <person name="Nagy L.G."/>
        </authorList>
    </citation>
    <scope>NUCLEOTIDE SEQUENCE [LARGE SCALE GENOMIC DNA]</scope>
    <source>
        <strain evidence="2">28-4</strain>
    </source>
</reference>
<keyword evidence="2" id="KW-1185">Reference proteome</keyword>
<sequence length="52" mass="5734">MAIGAEHTRISNHEGWSLRGGEITKDKSFEEQSDSVSAWIFFNFAAEQCGSA</sequence>
<dbReference type="Proteomes" id="UP000218334">
    <property type="component" value="Unassembled WGS sequence"/>
</dbReference>
<dbReference type="AlphaFoldDB" id="A0A2H3BQD4"/>
<name>A0A2H3BQD4_9AGAR</name>
<gene>
    <name evidence="1" type="ORF">ARMSODRAFT_960531</name>
</gene>
<proteinExistence type="predicted"/>
<organism evidence="1 2">
    <name type="scientific">Armillaria solidipes</name>
    <dbReference type="NCBI Taxonomy" id="1076256"/>
    <lineage>
        <taxon>Eukaryota</taxon>
        <taxon>Fungi</taxon>
        <taxon>Dikarya</taxon>
        <taxon>Basidiomycota</taxon>
        <taxon>Agaricomycotina</taxon>
        <taxon>Agaricomycetes</taxon>
        <taxon>Agaricomycetidae</taxon>
        <taxon>Agaricales</taxon>
        <taxon>Marasmiineae</taxon>
        <taxon>Physalacriaceae</taxon>
        <taxon>Armillaria</taxon>
    </lineage>
</organism>
<accession>A0A2H3BQD4</accession>
<evidence type="ECO:0000313" key="1">
    <source>
        <dbReference type="EMBL" id="PBK66073.1"/>
    </source>
</evidence>
<dbReference type="EMBL" id="KZ293442">
    <property type="protein sequence ID" value="PBK66073.1"/>
    <property type="molecule type" value="Genomic_DNA"/>
</dbReference>
<protein>
    <submittedName>
        <fullName evidence="1">Uncharacterized protein</fullName>
    </submittedName>
</protein>